<keyword evidence="8" id="KW-1185">Reference proteome</keyword>
<keyword evidence="4" id="KW-0804">Transcription</keyword>
<dbReference type="PROSITE" id="PS50066">
    <property type="entry name" value="MADS_BOX_2"/>
    <property type="match status" value="1"/>
</dbReference>
<keyword evidence="5" id="KW-0539">Nucleus</keyword>
<comment type="subcellular location">
    <subcellularLocation>
        <location evidence="1">Nucleus</location>
    </subcellularLocation>
</comment>
<dbReference type="SMART" id="SM00432">
    <property type="entry name" value="MADS"/>
    <property type="match status" value="1"/>
</dbReference>
<proteinExistence type="predicted"/>
<dbReference type="GO" id="GO:0000981">
    <property type="term" value="F:DNA-binding transcription factor activity, RNA polymerase II-specific"/>
    <property type="evidence" value="ECO:0007669"/>
    <property type="project" value="TreeGrafter"/>
</dbReference>
<evidence type="ECO:0000256" key="5">
    <source>
        <dbReference type="ARBA" id="ARBA00023242"/>
    </source>
</evidence>
<keyword evidence="3" id="KW-0238">DNA-binding</keyword>
<dbReference type="GO" id="GO:0000978">
    <property type="term" value="F:RNA polymerase II cis-regulatory region sequence-specific DNA binding"/>
    <property type="evidence" value="ECO:0007669"/>
    <property type="project" value="TreeGrafter"/>
</dbReference>
<dbReference type="OrthoDB" id="1306256at2759"/>
<dbReference type="PANTHER" id="PTHR11945">
    <property type="entry name" value="MADS BOX PROTEIN"/>
    <property type="match status" value="1"/>
</dbReference>
<evidence type="ECO:0000313" key="7">
    <source>
        <dbReference type="EMBL" id="PHT55213.1"/>
    </source>
</evidence>
<protein>
    <recommendedName>
        <fullName evidence="6">MADS-box domain-containing protein</fullName>
    </recommendedName>
</protein>
<accession>A0A2G2XCJ5</accession>
<dbReference type="GO" id="GO:0046983">
    <property type="term" value="F:protein dimerization activity"/>
    <property type="evidence" value="ECO:0007669"/>
    <property type="project" value="InterPro"/>
</dbReference>
<dbReference type="Proteomes" id="UP000224567">
    <property type="component" value="Unassembled WGS sequence"/>
</dbReference>
<comment type="caution">
    <text evidence="7">The sequence shown here is derived from an EMBL/GenBank/DDBJ whole genome shotgun (WGS) entry which is preliminary data.</text>
</comment>
<dbReference type="GO" id="GO:0005634">
    <property type="term" value="C:nucleus"/>
    <property type="evidence" value="ECO:0007669"/>
    <property type="project" value="UniProtKB-SubCell"/>
</dbReference>
<gene>
    <name evidence="7" type="ORF">CQW23_03699</name>
</gene>
<keyword evidence="2" id="KW-0805">Transcription regulation</keyword>
<dbReference type="PANTHER" id="PTHR11945:SF535">
    <property type="entry name" value="AGAMOUS-LIKE MADS-BOX PROTEIN AGL29"/>
    <property type="match status" value="1"/>
</dbReference>
<evidence type="ECO:0000256" key="4">
    <source>
        <dbReference type="ARBA" id="ARBA00023163"/>
    </source>
</evidence>
<name>A0A2G2XCJ5_CAPBA</name>
<evidence type="ECO:0000256" key="3">
    <source>
        <dbReference type="ARBA" id="ARBA00023125"/>
    </source>
</evidence>
<dbReference type="Pfam" id="PF00319">
    <property type="entry name" value="SRF-TF"/>
    <property type="match status" value="1"/>
</dbReference>
<evidence type="ECO:0000256" key="1">
    <source>
        <dbReference type="ARBA" id="ARBA00004123"/>
    </source>
</evidence>
<dbReference type="SUPFAM" id="SSF55455">
    <property type="entry name" value="SRF-like"/>
    <property type="match status" value="1"/>
</dbReference>
<evidence type="ECO:0000256" key="2">
    <source>
        <dbReference type="ARBA" id="ARBA00023015"/>
    </source>
</evidence>
<organism evidence="7 8">
    <name type="scientific">Capsicum baccatum</name>
    <name type="common">Peruvian pepper</name>
    <dbReference type="NCBI Taxonomy" id="33114"/>
    <lineage>
        <taxon>Eukaryota</taxon>
        <taxon>Viridiplantae</taxon>
        <taxon>Streptophyta</taxon>
        <taxon>Embryophyta</taxon>
        <taxon>Tracheophyta</taxon>
        <taxon>Spermatophyta</taxon>
        <taxon>Magnoliopsida</taxon>
        <taxon>eudicotyledons</taxon>
        <taxon>Gunneridae</taxon>
        <taxon>Pentapetalae</taxon>
        <taxon>asterids</taxon>
        <taxon>lamiids</taxon>
        <taxon>Solanales</taxon>
        <taxon>Solanaceae</taxon>
        <taxon>Solanoideae</taxon>
        <taxon>Capsiceae</taxon>
        <taxon>Capsicum</taxon>
    </lineage>
</organism>
<evidence type="ECO:0000313" key="8">
    <source>
        <dbReference type="Proteomes" id="UP000224567"/>
    </source>
</evidence>
<dbReference type="Gene3D" id="3.40.1810.10">
    <property type="entry name" value="Transcription factor, MADS-box"/>
    <property type="match status" value="1"/>
</dbReference>
<dbReference type="STRING" id="33114.A0A2G2XCJ5"/>
<reference evidence="8" key="2">
    <citation type="journal article" date="2017" name="J. Anim. Genet.">
        <title>Multiple reference genome sequences of hot pepper reveal the massive evolution of plant disease resistance genes by retroduplication.</title>
        <authorList>
            <person name="Kim S."/>
            <person name="Park J."/>
            <person name="Yeom S.-I."/>
            <person name="Kim Y.-M."/>
            <person name="Seo E."/>
            <person name="Kim K.-T."/>
            <person name="Kim M.-S."/>
            <person name="Lee J.M."/>
            <person name="Cheong K."/>
            <person name="Shin H.-S."/>
            <person name="Kim S.-B."/>
            <person name="Han K."/>
            <person name="Lee J."/>
            <person name="Park M."/>
            <person name="Lee H.-A."/>
            <person name="Lee H.-Y."/>
            <person name="Lee Y."/>
            <person name="Oh S."/>
            <person name="Lee J.H."/>
            <person name="Choi E."/>
            <person name="Choi E."/>
            <person name="Lee S.E."/>
            <person name="Jeon J."/>
            <person name="Kim H."/>
            <person name="Choi G."/>
            <person name="Song H."/>
            <person name="Lee J."/>
            <person name="Lee S.-C."/>
            <person name="Kwon J.-K."/>
            <person name="Lee H.-Y."/>
            <person name="Koo N."/>
            <person name="Hong Y."/>
            <person name="Kim R.W."/>
            <person name="Kang W.-H."/>
            <person name="Huh J.H."/>
            <person name="Kang B.-C."/>
            <person name="Yang T.-J."/>
            <person name="Lee Y.-H."/>
            <person name="Bennetzen J.L."/>
            <person name="Choi D."/>
        </authorList>
    </citation>
    <scope>NUCLEOTIDE SEQUENCE [LARGE SCALE GENOMIC DNA]</scope>
    <source>
        <strain evidence="8">cv. PBC81</strain>
    </source>
</reference>
<sequence>MAKKGRQKIVMKLIECEQAYTVTFSKRKKALFKEKSELSIRPEEVVDVILFSSGKPCSYGTTCIEKIIDNFFDVKLEDRQRDHVDVGKSNVFKAFEDLCKESQALDMKLKQRRIRSCTLA</sequence>
<feature type="domain" description="MADS-box" evidence="6">
    <location>
        <begin position="4"/>
        <end position="53"/>
    </location>
</feature>
<evidence type="ECO:0000259" key="6">
    <source>
        <dbReference type="PROSITE" id="PS50066"/>
    </source>
</evidence>
<reference evidence="7 8" key="1">
    <citation type="journal article" date="2017" name="Genome Biol.">
        <title>New reference genome sequences of hot pepper reveal the massive evolution of plant disease-resistance genes by retroduplication.</title>
        <authorList>
            <person name="Kim S."/>
            <person name="Park J."/>
            <person name="Yeom S.I."/>
            <person name="Kim Y.M."/>
            <person name="Seo E."/>
            <person name="Kim K.T."/>
            <person name="Kim M.S."/>
            <person name="Lee J.M."/>
            <person name="Cheong K."/>
            <person name="Shin H.S."/>
            <person name="Kim S.B."/>
            <person name="Han K."/>
            <person name="Lee J."/>
            <person name="Park M."/>
            <person name="Lee H.A."/>
            <person name="Lee H.Y."/>
            <person name="Lee Y."/>
            <person name="Oh S."/>
            <person name="Lee J.H."/>
            <person name="Choi E."/>
            <person name="Choi E."/>
            <person name="Lee S.E."/>
            <person name="Jeon J."/>
            <person name="Kim H."/>
            <person name="Choi G."/>
            <person name="Song H."/>
            <person name="Lee J."/>
            <person name="Lee S.C."/>
            <person name="Kwon J.K."/>
            <person name="Lee H.Y."/>
            <person name="Koo N."/>
            <person name="Hong Y."/>
            <person name="Kim R.W."/>
            <person name="Kang W.H."/>
            <person name="Huh J.H."/>
            <person name="Kang B.C."/>
            <person name="Yang T.J."/>
            <person name="Lee Y.H."/>
            <person name="Bennetzen J.L."/>
            <person name="Choi D."/>
        </authorList>
    </citation>
    <scope>NUCLEOTIDE SEQUENCE [LARGE SCALE GENOMIC DNA]</scope>
    <source>
        <strain evidence="8">cv. PBC81</strain>
    </source>
</reference>
<dbReference type="EMBL" id="MLFT02000002">
    <property type="protein sequence ID" value="PHT55213.1"/>
    <property type="molecule type" value="Genomic_DNA"/>
</dbReference>
<dbReference type="InterPro" id="IPR002100">
    <property type="entry name" value="TF_MADSbox"/>
</dbReference>
<dbReference type="AlphaFoldDB" id="A0A2G2XCJ5"/>
<dbReference type="InterPro" id="IPR036879">
    <property type="entry name" value="TF_MADSbox_sf"/>
</dbReference>